<dbReference type="Proteomes" id="UP000052943">
    <property type="component" value="Unassembled WGS sequence"/>
</dbReference>
<protein>
    <recommendedName>
        <fullName evidence="1">DDE-1 domain-containing protein</fullName>
    </recommendedName>
</protein>
<dbReference type="GO" id="GO:0003676">
    <property type="term" value="F:nucleic acid binding"/>
    <property type="evidence" value="ECO:0007669"/>
    <property type="project" value="InterPro"/>
</dbReference>
<dbReference type="Pfam" id="PF03184">
    <property type="entry name" value="DDE_1"/>
    <property type="match status" value="1"/>
</dbReference>
<comment type="caution">
    <text evidence="2">The sequence shown here is derived from an EMBL/GenBank/DDBJ whole genome shotgun (WGS) entry which is preliminary data.</text>
</comment>
<sequence>MDQTAVFIDNPGKLTVDYCGTRNIDIVQGAAENTGRCSVFFYLASSVTGCRMLLLDSLKAHKMASIRETLETECMTQVQYIPPGVTALSQPMDVSVMRTFKKKIEDLYVHYHTDHPFPADTAERRVMLSFVVAKAWDMVKAKSIVKGFERQNCFL</sequence>
<dbReference type="OrthoDB" id="122907at2759"/>
<reference evidence="2 3" key="1">
    <citation type="submission" date="2015-11" db="EMBL/GenBank/DDBJ databases">
        <title>Genomes and virulence difference between two physiological races of Phytophthora nicotianae.</title>
        <authorList>
            <person name="Liu H."/>
            <person name="Ma X."/>
            <person name="Yu H."/>
            <person name="Fang D."/>
            <person name="Li Y."/>
            <person name="Wang X."/>
            <person name="Wang W."/>
            <person name="Dong Y."/>
            <person name="Xiao B."/>
        </authorList>
    </citation>
    <scope>NUCLEOTIDE SEQUENCE [LARGE SCALE GENOMIC DNA]</scope>
    <source>
        <strain evidence="3">race 0</strain>
    </source>
</reference>
<name>A0A0W8CUL7_PHYNI</name>
<accession>A0A0W8CUL7</accession>
<evidence type="ECO:0000259" key="1">
    <source>
        <dbReference type="Pfam" id="PF03184"/>
    </source>
</evidence>
<dbReference type="EMBL" id="LNFO01001957">
    <property type="protein sequence ID" value="KUF87838.1"/>
    <property type="molecule type" value="Genomic_DNA"/>
</dbReference>
<feature type="domain" description="DDE-1" evidence="1">
    <location>
        <begin position="51"/>
        <end position="148"/>
    </location>
</feature>
<proteinExistence type="predicted"/>
<organism evidence="2 3">
    <name type="scientific">Phytophthora nicotianae</name>
    <name type="common">Potato buckeye rot agent</name>
    <name type="synonym">Phytophthora parasitica</name>
    <dbReference type="NCBI Taxonomy" id="4792"/>
    <lineage>
        <taxon>Eukaryota</taxon>
        <taxon>Sar</taxon>
        <taxon>Stramenopiles</taxon>
        <taxon>Oomycota</taxon>
        <taxon>Peronosporomycetes</taxon>
        <taxon>Peronosporales</taxon>
        <taxon>Peronosporaceae</taxon>
        <taxon>Phytophthora</taxon>
    </lineage>
</organism>
<gene>
    <name evidence="2" type="ORF">AM587_10014547</name>
</gene>
<evidence type="ECO:0000313" key="2">
    <source>
        <dbReference type="EMBL" id="KUF87838.1"/>
    </source>
</evidence>
<dbReference type="AlphaFoldDB" id="A0A0W8CUL7"/>
<evidence type="ECO:0000313" key="3">
    <source>
        <dbReference type="Proteomes" id="UP000052943"/>
    </source>
</evidence>
<dbReference type="InterPro" id="IPR004875">
    <property type="entry name" value="DDE_SF_endonuclease_dom"/>
</dbReference>